<proteinExistence type="predicted"/>
<feature type="chain" id="PRO_5026139207" evidence="1">
    <location>
        <begin position="22"/>
        <end position="155"/>
    </location>
</feature>
<dbReference type="Gene3D" id="3.10.450.50">
    <property type="match status" value="1"/>
</dbReference>
<dbReference type="EMBL" id="WTYM01000023">
    <property type="protein sequence ID" value="MXO58378.1"/>
    <property type="molecule type" value="Genomic_DNA"/>
</dbReference>
<evidence type="ECO:0000259" key="2">
    <source>
        <dbReference type="Pfam" id="PF14534"/>
    </source>
</evidence>
<gene>
    <name evidence="3" type="ORF">GRI89_02305</name>
</gene>
<reference evidence="3 4" key="1">
    <citation type="submission" date="2019-12" db="EMBL/GenBank/DDBJ databases">
        <title>Genomic-based taxomic classification of the family Erythrobacteraceae.</title>
        <authorList>
            <person name="Xu L."/>
        </authorList>
    </citation>
    <scope>NUCLEOTIDE SEQUENCE [LARGE SCALE GENOMIC DNA]</scope>
    <source>
        <strain evidence="3 4">MCCC 1K01500</strain>
    </source>
</reference>
<sequence length="155" mass="17063">MHHFVTAILVLAASSSSIALAQSVTSDQAAAEAQIRESERQWAETTVTGYESVTQRILADDFIGVGPLGNQYNKRPPPSGSGKRDIKFVSNHVNEVTVRSNGDMAIVQGSETRERKPGMPRNLLMVGRFVWTDTWLKRNGEWQIVAAEDLIAPVE</sequence>
<evidence type="ECO:0000313" key="4">
    <source>
        <dbReference type="Proteomes" id="UP000433652"/>
    </source>
</evidence>
<dbReference type="SUPFAM" id="SSF54427">
    <property type="entry name" value="NTF2-like"/>
    <property type="match status" value="1"/>
</dbReference>
<keyword evidence="4" id="KW-1185">Reference proteome</keyword>
<comment type="caution">
    <text evidence="3">The sequence shown here is derived from an EMBL/GenBank/DDBJ whole genome shotgun (WGS) entry which is preliminary data.</text>
</comment>
<evidence type="ECO:0000256" key="1">
    <source>
        <dbReference type="SAM" id="SignalP"/>
    </source>
</evidence>
<feature type="signal peptide" evidence="1">
    <location>
        <begin position="1"/>
        <end position="21"/>
    </location>
</feature>
<dbReference type="InterPro" id="IPR032710">
    <property type="entry name" value="NTF2-like_dom_sf"/>
</dbReference>
<organism evidence="3 4">
    <name type="scientific">Croceibacterium salegens</name>
    <dbReference type="NCBI Taxonomy" id="1737568"/>
    <lineage>
        <taxon>Bacteria</taxon>
        <taxon>Pseudomonadati</taxon>
        <taxon>Pseudomonadota</taxon>
        <taxon>Alphaproteobacteria</taxon>
        <taxon>Sphingomonadales</taxon>
        <taxon>Erythrobacteraceae</taxon>
        <taxon>Croceibacterium</taxon>
    </lineage>
</organism>
<dbReference type="RefSeq" id="WP_159791781.1">
    <property type="nucleotide sequence ID" value="NZ_WTYM01000023.1"/>
</dbReference>
<dbReference type="Pfam" id="PF14534">
    <property type="entry name" value="DUF4440"/>
    <property type="match status" value="1"/>
</dbReference>
<protein>
    <submittedName>
        <fullName evidence="3">DUF4440 domain-containing protein</fullName>
    </submittedName>
</protein>
<dbReference type="OrthoDB" id="7597381at2"/>
<evidence type="ECO:0000313" key="3">
    <source>
        <dbReference type="EMBL" id="MXO58378.1"/>
    </source>
</evidence>
<dbReference type="Proteomes" id="UP000433652">
    <property type="component" value="Unassembled WGS sequence"/>
</dbReference>
<accession>A0A6I4SSR6</accession>
<keyword evidence="1" id="KW-0732">Signal</keyword>
<dbReference type="AlphaFoldDB" id="A0A6I4SSR6"/>
<feature type="domain" description="DUF4440" evidence="2">
    <location>
        <begin position="35"/>
        <end position="144"/>
    </location>
</feature>
<dbReference type="InterPro" id="IPR027843">
    <property type="entry name" value="DUF4440"/>
</dbReference>
<name>A0A6I4SSR6_9SPHN</name>